<dbReference type="RefSeq" id="WP_119641835.1">
    <property type="nucleotide sequence ID" value="NZ_QXFJ01000030.1"/>
</dbReference>
<comment type="caution">
    <text evidence="1">The sequence shown here is derived from an EMBL/GenBank/DDBJ whole genome shotgun (WGS) entry which is preliminary data.</text>
</comment>
<reference evidence="1 3" key="1">
    <citation type="submission" date="2018-08" db="EMBL/GenBank/DDBJ databases">
        <title>Proposal of Muricauda 72 sp.nov. and Muricauda NH166 sp.nov., isolated from seawater.</title>
        <authorList>
            <person name="Cheng H."/>
            <person name="Wu Y.-H."/>
            <person name="Guo L.-L."/>
            <person name="Xu X.-W."/>
        </authorList>
    </citation>
    <scope>NUCLEOTIDE SEQUENCE [LARGE SCALE GENOMIC DNA]</scope>
    <source>
        <strain evidence="1 3">NH166</strain>
    </source>
</reference>
<evidence type="ECO:0000313" key="1">
    <source>
        <dbReference type="EMBL" id="RIV69022.1"/>
    </source>
</evidence>
<proteinExistence type="predicted"/>
<accession>A0A418N579</accession>
<name>A0A418N579_9FLAO</name>
<evidence type="ECO:0000313" key="2">
    <source>
        <dbReference type="EMBL" id="TXK00186.1"/>
    </source>
</evidence>
<dbReference type="AlphaFoldDB" id="A0A418N579"/>
<keyword evidence="4" id="KW-1185">Reference proteome</keyword>
<dbReference type="EMBL" id="QXFJ01000030">
    <property type="protein sequence ID" value="RIV69022.1"/>
    <property type="molecule type" value="Genomic_DNA"/>
</dbReference>
<evidence type="ECO:0000313" key="4">
    <source>
        <dbReference type="Proteomes" id="UP000321528"/>
    </source>
</evidence>
<evidence type="ECO:0000313" key="3">
    <source>
        <dbReference type="Proteomes" id="UP000284189"/>
    </source>
</evidence>
<reference evidence="2 4" key="2">
    <citation type="submission" date="2019-07" db="EMBL/GenBank/DDBJ databases">
        <title>Draft genome of two Muricauda strains isolated from deep sea.</title>
        <authorList>
            <person name="Sun C."/>
        </authorList>
    </citation>
    <scope>NUCLEOTIDE SEQUENCE [LARGE SCALE GENOMIC DNA]</scope>
    <source>
        <strain evidence="2 4">NH166</strain>
    </source>
</reference>
<dbReference type="OrthoDB" id="1430532at2"/>
<dbReference type="Proteomes" id="UP000321528">
    <property type="component" value="Unassembled WGS sequence"/>
</dbReference>
<gene>
    <name evidence="1" type="ORF">D2U88_14850</name>
    <name evidence="2" type="ORF">FQ019_14690</name>
</gene>
<protein>
    <submittedName>
        <fullName evidence="1">Uncharacterized protein</fullName>
    </submittedName>
</protein>
<dbReference type="Pfam" id="PF21857">
    <property type="entry name" value="DUF6913"/>
    <property type="match status" value="1"/>
</dbReference>
<dbReference type="EMBL" id="VNWL01000029">
    <property type="protein sequence ID" value="TXK00186.1"/>
    <property type="molecule type" value="Genomic_DNA"/>
</dbReference>
<sequence length="177" mass="20551">MFIKGLQDKFKVKSGLKYLKEEMEKPSLPLAREKGITSIGCIVDVDHFANAEAFYELIEEFSLRPNAIKIIGYKREYDKNSPYAIQMFSDRDLGWKGQIENGYVLEFLGREYDMLINYYDEDNLMMKLLSVKTPARLKVGLGSQDSKVNDLILNTPLKDFKLFKSELKKYLKVLNEI</sequence>
<organism evidence="1 3">
    <name type="scientific">Flagellimonas aequoris</name>
    <dbReference type="NCBI Taxonomy" id="2306997"/>
    <lineage>
        <taxon>Bacteria</taxon>
        <taxon>Pseudomonadati</taxon>
        <taxon>Bacteroidota</taxon>
        <taxon>Flavobacteriia</taxon>
        <taxon>Flavobacteriales</taxon>
        <taxon>Flavobacteriaceae</taxon>
        <taxon>Flagellimonas</taxon>
    </lineage>
</organism>
<dbReference type="InterPro" id="IPR054207">
    <property type="entry name" value="DUF6913"/>
</dbReference>
<dbReference type="Proteomes" id="UP000284189">
    <property type="component" value="Unassembled WGS sequence"/>
</dbReference>